<dbReference type="PANTHER" id="PTHR42913:SF3">
    <property type="entry name" value="64 KDA MITOCHONDRIAL NADH DEHYDROGENASE (EUROFUNG)"/>
    <property type="match status" value="1"/>
</dbReference>
<comment type="similarity">
    <text evidence="2">Belongs to the NADH dehydrogenase family.</text>
</comment>
<evidence type="ECO:0000256" key="1">
    <source>
        <dbReference type="ARBA" id="ARBA00001974"/>
    </source>
</evidence>
<sequence length="373" mass="39464">MTHHIVVIGAGYSGVIAANLTAKLTDARITLVNESDRFAERVRLHQLAAGQVLKDLPLADLLTDPRIELVVGRVTGIDTGARTVRLGRAGRDLGYDTLVYALGSRADLESVPGVARHAFSVAVPEQAARLRDHLAGRAAGGVLAVVGGGLTGIEAAAELAEAYPALKVRLVTDGEAGEGLSEHARRHLRATFRRLGVETRPGARVSEVRADGLLLDGGEHLAADTVVWAAGFTVPGLAREAGISVDAHGRMIVDGTLRSVSHPEILAVGDAAALRTPDGRELRMACATGIPSGQQAARAIAARLSGREPRPLRFRYFNQCISLGREDGIVQFVHTDDTPRRAAITGRAAARYKEAIVKGTIYGLRHPSIPGYL</sequence>
<dbReference type="InterPro" id="IPR051169">
    <property type="entry name" value="NADH-Q_oxidoreductase"/>
</dbReference>
<dbReference type="InterPro" id="IPR036188">
    <property type="entry name" value="FAD/NAD-bd_sf"/>
</dbReference>
<evidence type="ECO:0000256" key="2">
    <source>
        <dbReference type="ARBA" id="ARBA00005272"/>
    </source>
</evidence>
<dbReference type="RefSeq" id="WP_380754115.1">
    <property type="nucleotide sequence ID" value="NZ_JBHSRF010000023.1"/>
</dbReference>
<comment type="cofactor">
    <cofactor evidence="1">
        <name>FAD</name>
        <dbReference type="ChEBI" id="CHEBI:57692"/>
    </cofactor>
</comment>
<dbReference type="Gene3D" id="3.50.50.100">
    <property type="match status" value="1"/>
</dbReference>
<dbReference type="PANTHER" id="PTHR42913">
    <property type="entry name" value="APOPTOSIS-INDUCING FACTOR 1"/>
    <property type="match status" value="1"/>
</dbReference>
<dbReference type="EC" id="1.6.5.-" evidence="7"/>
<dbReference type="SUPFAM" id="SSF51905">
    <property type="entry name" value="FAD/NAD(P)-binding domain"/>
    <property type="match status" value="1"/>
</dbReference>
<keyword evidence="8" id="KW-1185">Reference proteome</keyword>
<evidence type="ECO:0000259" key="6">
    <source>
        <dbReference type="Pfam" id="PF07992"/>
    </source>
</evidence>
<dbReference type="InterPro" id="IPR023753">
    <property type="entry name" value="FAD/NAD-binding_dom"/>
</dbReference>
<keyword evidence="4" id="KW-0274">FAD</keyword>
<gene>
    <name evidence="7" type="ORF">ACFP1K_17515</name>
</gene>
<proteinExistence type="inferred from homology"/>
<name>A0ABW1NHW1_9ACTN</name>
<evidence type="ECO:0000256" key="5">
    <source>
        <dbReference type="ARBA" id="ARBA00023002"/>
    </source>
</evidence>
<dbReference type="EMBL" id="JBHSRF010000023">
    <property type="protein sequence ID" value="MFC6082974.1"/>
    <property type="molecule type" value="Genomic_DNA"/>
</dbReference>
<dbReference type="GO" id="GO:0016491">
    <property type="term" value="F:oxidoreductase activity"/>
    <property type="evidence" value="ECO:0007669"/>
    <property type="project" value="UniProtKB-KW"/>
</dbReference>
<evidence type="ECO:0000256" key="4">
    <source>
        <dbReference type="ARBA" id="ARBA00022827"/>
    </source>
</evidence>
<dbReference type="PRINTS" id="PR00469">
    <property type="entry name" value="PNDRDTASEII"/>
</dbReference>
<organism evidence="7 8">
    <name type="scientific">Sphaerisporangium aureirubrum</name>
    <dbReference type="NCBI Taxonomy" id="1544736"/>
    <lineage>
        <taxon>Bacteria</taxon>
        <taxon>Bacillati</taxon>
        <taxon>Actinomycetota</taxon>
        <taxon>Actinomycetes</taxon>
        <taxon>Streptosporangiales</taxon>
        <taxon>Streptosporangiaceae</taxon>
        <taxon>Sphaerisporangium</taxon>
    </lineage>
</organism>
<evidence type="ECO:0000313" key="7">
    <source>
        <dbReference type="EMBL" id="MFC6082974.1"/>
    </source>
</evidence>
<dbReference type="Proteomes" id="UP001596137">
    <property type="component" value="Unassembled WGS sequence"/>
</dbReference>
<accession>A0ABW1NHW1</accession>
<dbReference type="Pfam" id="PF07992">
    <property type="entry name" value="Pyr_redox_2"/>
    <property type="match status" value="1"/>
</dbReference>
<evidence type="ECO:0000313" key="8">
    <source>
        <dbReference type="Proteomes" id="UP001596137"/>
    </source>
</evidence>
<keyword evidence="3" id="KW-0285">Flavoprotein</keyword>
<keyword evidence="5 7" id="KW-0560">Oxidoreductase</keyword>
<comment type="caution">
    <text evidence="7">The sequence shown here is derived from an EMBL/GenBank/DDBJ whole genome shotgun (WGS) entry which is preliminary data.</text>
</comment>
<dbReference type="PRINTS" id="PR00368">
    <property type="entry name" value="FADPNR"/>
</dbReference>
<feature type="domain" description="FAD/NAD(P)-binding" evidence="6">
    <location>
        <begin position="4"/>
        <end position="280"/>
    </location>
</feature>
<reference evidence="8" key="1">
    <citation type="journal article" date="2019" name="Int. J. Syst. Evol. Microbiol.">
        <title>The Global Catalogue of Microorganisms (GCM) 10K type strain sequencing project: providing services to taxonomists for standard genome sequencing and annotation.</title>
        <authorList>
            <consortium name="The Broad Institute Genomics Platform"/>
            <consortium name="The Broad Institute Genome Sequencing Center for Infectious Disease"/>
            <person name="Wu L."/>
            <person name="Ma J."/>
        </authorList>
    </citation>
    <scope>NUCLEOTIDE SEQUENCE [LARGE SCALE GENOMIC DNA]</scope>
    <source>
        <strain evidence="8">JCM 30346</strain>
    </source>
</reference>
<protein>
    <submittedName>
        <fullName evidence="7">NAD(P)/FAD-dependent oxidoreductase</fullName>
        <ecNumber evidence="7">1.6.5.-</ecNumber>
    </submittedName>
</protein>
<evidence type="ECO:0000256" key="3">
    <source>
        <dbReference type="ARBA" id="ARBA00022630"/>
    </source>
</evidence>